<keyword evidence="1" id="KW-0812">Transmembrane</keyword>
<dbReference type="Proteomes" id="UP000647980">
    <property type="component" value="Unassembled WGS sequence"/>
</dbReference>
<keyword evidence="1" id="KW-1133">Transmembrane helix</keyword>
<gene>
    <name evidence="2" type="ORF">IR135_05325</name>
</gene>
<evidence type="ECO:0000313" key="2">
    <source>
        <dbReference type="EMBL" id="MBF0753681.1"/>
    </source>
</evidence>
<dbReference type="EMBL" id="JADGLW010000003">
    <property type="protein sequence ID" value="MBF0753681.1"/>
    <property type="molecule type" value="Genomic_DNA"/>
</dbReference>
<feature type="transmembrane region" description="Helical" evidence="1">
    <location>
        <begin position="12"/>
        <end position="33"/>
    </location>
</feature>
<dbReference type="RefSeq" id="WP_135097368.1">
    <property type="nucleotide sequence ID" value="NZ_JADGLW010000003.1"/>
</dbReference>
<accession>A0ABR9XY73</accession>
<sequence length="93" mass="10691">MKERNKSKMTVIILFILMLISIALLIVFIMMAANNLEENQGETSEVQSLIEAQISSDDILPTSTKRVNISEQKSSDQRRLDELFYFNTQFTNC</sequence>
<protein>
    <submittedName>
        <fullName evidence="2">Uncharacterized protein</fullName>
    </submittedName>
</protein>
<keyword evidence="1" id="KW-0472">Membrane</keyword>
<reference evidence="2 3" key="1">
    <citation type="submission" date="2020-10" db="EMBL/GenBank/DDBJ databases">
        <title>Mouse Oral microbiota.</title>
        <authorList>
            <person name="Joseph S."/>
            <person name="Aduse-Opoku J."/>
        </authorList>
    </citation>
    <scope>NUCLEOTIDE SEQUENCE [LARGE SCALE GENOMIC DNA]</scope>
    <source>
        <strain evidence="2 3">19428wE5_W307</strain>
    </source>
</reference>
<keyword evidence="3" id="KW-1185">Reference proteome</keyword>
<evidence type="ECO:0000313" key="3">
    <source>
        <dbReference type="Proteomes" id="UP000647980"/>
    </source>
</evidence>
<organism evidence="2 3">
    <name type="scientific">Jeotgalicoccus nanhaiensis</name>
    <dbReference type="NCBI Taxonomy" id="568603"/>
    <lineage>
        <taxon>Bacteria</taxon>
        <taxon>Bacillati</taxon>
        <taxon>Bacillota</taxon>
        <taxon>Bacilli</taxon>
        <taxon>Bacillales</taxon>
        <taxon>Staphylococcaceae</taxon>
        <taxon>Jeotgalicoccus</taxon>
    </lineage>
</organism>
<name>A0ABR9XY73_9STAP</name>
<comment type="caution">
    <text evidence="2">The sequence shown here is derived from an EMBL/GenBank/DDBJ whole genome shotgun (WGS) entry which is preliminary data.</text>
</comment>
<proteinExistence type="predicted"/>
<evidence type="ECO:0000256" key="1">
    <source>
        <dbReference type="SAM" id="Phobius"/>
    </source>
</evidence>